<evidence type="ECO:0000256" key="5">
    <source>
        <dbReference type="ARBA" id="ARBA00023163"/>
    </source>
</evidence>
<evidence type="ECO:0000259" key="6">
    <source>
        <dbReference type="PROSITE" id="PS50949"/>
    </source>
</evidence>
<dbReference type="Pfam" id="PF00392">
    <property type="entry name" value="GntR"/>
    <property type="match status" value="1"/>
</dbReference>
<dbReference type="InterPro" id="IPR015424">
    <property type="entry name" value="PyrdxlP-dep_Trfase"/>
</dbReference>
<dbReference type="GO" id="GO:0008483">
    <property type="term" value="F:transaminase activity"/>
    <property type="evidence" value="ECO:0007669"/>
    <property type="project" value="UniProtKB-KW"/>
</dbReference>
<evidence type="ECO:0000313" key="8">
    <source>
        <dbReference type="Proteomes" id="UP000194464"/>
    </source>
</evidence>
<dbReference type="CDD" id="cd07377">
    <property type="entry name" value="WHTH_GntR"/>
    <property type="match status" value="1"/>
</dbReference>
<dbReference type="PROSITE" id="PS50949">
    <property type="entry name" value="HTH_GNTR"/>
    <property type="match status" value="1"/>
</dbReference>
<reference evidence="7 8" key="1">
    <citation type="submission" date="2017-04" db="EMBL/GenBank/DDBJ databases">
        <authorList>
            <person name="Varghese N."/>
            <person name="Submissions S."/>
        </authorList>
    </citation>
    <scope>NUCLEOTIDE SEQUENCE [LARGE SCALE GENOMIC DNA]</scope>
    <source>
        <strain evidence="7 8">VKM Ac-1784</strain>
    </source>
</reference>
<dbReference type="RefSeq" id="WP_242664379.1">
    <property type="nucleotide sequence ID" value="NZ_FXWJ01000001.1"/>
</dbReference>
<dbReference type="Gene3D" id="1.10.10.10">
    <property type="entry name" value="Winged helix-like DNA-binding domain superfamily/Winged helix DNA-binding domain"/>
    <property type="match status" value="1"/>
</dbReference>
<dbReference type="InterPro" id="IPR004839">
    <property type="entry name" value="Aminotransferase_I/II_large"/>
</dbReference>
<evidence type="ECO:0000256" key="4">
    <source>
        <dbReference type="ARBA" id="ARBA00023125"/>
    </source>
</evidence>
<dbReference type="SMART" id="SM00345">
    <property type="entry name" value="HTH_GNTR"/>
    <property type="match status" value="1"/>
</dbReference>
<dbReference type="Gene3D" id="3.40.640.10">
    <property type="entry name" value="Type I PLP-dependent aspartate aminotransferase-like (Major domain)"/>
    <property type="match status" value="1"/>
</dbReference>
<dbReference type="InterPro" id="IPR015421">
    <property type="entry name" value="PyrdxlP-dep_Trfase_major"/>
</dbReference>
<feature type="domain" description="HTH gntR-type" evidence="6">
    <location>
        <begin position="8"/>
        <end position="76"/>
    </location>
</feature>
<keyword evidence="2" id="KW-0663">Pyridoxal phosphate</keyword>
<dbReference type="InterPro" id="IPR036390">
    <property type="entry name" value="WH_DNA-bd_sf"/>
</dbReference>
<keyword evidence="8" id="KW-1185">Reference proteome</keyword>
<gene>
    <name evidence="7" type="ORF">SAMN06295909_0697</name>
</gene>
<dbReference type="CDD" id="cd00609">
    <property type="entry name" value="AAT_like"/>
    <property type="match status" value="1"/>
</dbReference>
<sequence>MLQLDPTLPKTRAVEHAIRAAIADGRARPGMRLPSSRELALELGVARNTIVAVTDDLVAEGVLEARARAGTFVARSVAPLHSESRTPAGAGPEFDLRPGRPEAGSFPSARWLTAIRRAGAAAADVDSDGAGSMALRSELASYLARARGVETTADAIVICAGYRTASALLAAALAAGGASSVAIEDPSLFGIERPWSTSGFTVSDLVVDEDGADIGRLDARTDAVVLTPSHQFPLGGALAPVRRRLVVDWAMANEGLIVEDDYDGEFRFDRRPVAALQRSAPERVVYAGSVSKTLAPDLRLGWLVLPRDLVRPVVEASEALTGGAPMLNQLALADLIRTGEYERHIRRQRREYARRRTHLQQALRSVGLEVPGLAAGLHGLIPLGDAAPTVLSRLESQPDHVGVHRLARYTRSHDRPEALVVGFATPSRARFEPAIEALTSLLTARDPRPPR</sequence>
<dbReference type="PRINTS" id="PR00035">
    <property type="entry name" value="HTHGNTR"/>
</dbReference>
<dbReference type="Pfam" id="PF00155">
    <property type="entry name" value="Aminotran_1_2"/>
    <property type="match status" value="1"/>
</dbReference>
<evidence type="ECO:0000256" key="1">
    <source>
        <dbReference type="ARBA" id="ARBA00005384"/>
    </source>
</evidence>
<dbReference type="InterPro" id="IPR051446">
    <property type="entry name" value="HTH_trans_reg/aminotransferase"/>
</dbReference>
<dbReference type="EMBL" id="FXWJ01000001">
    <property type="protein sequence ID" value="SMQ62158.1"/>
    <property type="molecule type" value="Genomic_DNA"/>
</dbReference>
<proteinExistence type="inferred from homology"/>
<dbReference type="InterPro" id="IPR036388">
    <property type="entry name" value="WH-like_DNA-bd_sf"/>
</dbReference>
<protein>
    <submittedName>
        <fullName evidence="7">GntR family transcriptional regulator / MocR family aminotransferase</fullName>
    </submittedName>
</protein>
<comment type="caution">
    <text evidence="7">The sequence shown here is derived from an EMBL/GenBank/DDBJ whole genome shotgun (WGS) entry which is preliminary data.</text>
</comment>
<keyword evidence="4" id="KW-0238">DNA-binding</keyword>
<keyword evidence="5" id="KW-0804">Transcription</keyword>
<dbReference type="Proteomes" id="UP000194464">
    <property type="component" value="Unassembled WGS sequence"/>
</dbReference>
<keyword evidence="7" id="KW-0808">Transferase</keyword>
<comment type="similarity">
    <text evidence="1">In the C-terminal section; belongs to the class-I pyridoxal-phosphate-dependent aminotransferase family.</text>
</comment>
<dbReference type="PANTHER" id="PTHR46577">
    <property type="entry name" value="HTH-TYPE TRANSCRIPTIONAL REGULATORY PROTEIN GABR"/>
    <property type="match status" value="1"/>
</dbReference>
<evidence type="ECO:0000313" key="7">
    <source>
        <dbReference type="EMBL" id="SMQ62158.1"/>
    </source>
</evidence>
<keyword evidence="3" id="KW-0805">Transcription regulation</keyword>
<evidence type="ECO:0000256" key="2">
    <source>
        <dbReference type="ARBA" id="ARBA00022898"/>
    </source>
</evidence>
<dbReference type="SUPFAM" id="SSF53383">
    <property type="entry name" value="PLP-dependent transferases"/>
    <property type="match status" value="1"/>
</dbReference>
<keyword evidence="7" id="KW-0032">Aminotransferase</keyword>
<dbReference type="SUPFAM" id="SSF46785">
    <property type="entry name" value="Winged helix' DNA-binding domain"/>
    <property type="match status" value="1"/>
</dbReference>
<accession>A0ABY1R8U3</accession>
<evidence type="ECO:0000256" key="3">
    <source>
        <dbReference type="ARBA" id="ARBA00023015"/>
    </source>
</evidence>
<organism evidence="7 8">
    <name type="scientific">Plantibacter elymi</name>
    <name type="common">nom. nud.</name>
    <dbReference type="NCBI Taxonomy" id="199708"/>
    <lineage>
        <taxon>Bacteria</taxon>
        <taxon>Bacillati</taxon>
        <taxon>Actinomycetota</taxon>
        <taxon>Actinomycetes</taxon>
        <taxon>Micrococcales</taxon>
        <taxon>Microbacteriaceae</taxon>
        <taxon>Plantibacter</taxon>
    </lineage>
</organism>
<name>A0ABY1R8U3_9MICO</name>
<dbReference type="InterPro" id="IPR000524">
    <property type="entry name" value="Tscrpt_reg_HTH_GntR"/>
</dbReference>
<dbReference type="PANTHER" id="PTHR46577:SF1">
    <property type="entry name" value="HTH-TYPE TRANSCRIPTIONAL REGULATORY PROTEIN GABR"/>
    <property type="match status" value="1"/>
</dbReference>